<evidence type="ECO:0000313" key="1">
    <source>
        <dbReference type="EMBL" id="KAH8017813.1"/>
    </source>
</evidence>
<dbReference type="EMBL" id="CM037614">
    <property type="protein sequence ID" value="KAH8017813.1"/>
    <property type="molecule type" value="Genomic_DNA"/>
</dbReference>
<evidence type="ECO:0000313" key="2">
    <source>
        <dbReference type="Proteomes" id="UP000827872"/>
    </source>
</evidence>
<keyword evidence="2" id="KW-1185">Reference proteome</keyword>
<reference evidence="1" key="1">
    <citation type="submission" date="2021-08" db="EMBL/GenBank/DDBJ databases">
        <title>The first chromosome-level gecko genome reveals the dynamic sex chromosomes of Neotropical dwarf geckos (Sphaerodactylidae: Sphaerodactylus).</title>
        <authorList>
            <person name="Pinto B.J."/>
            <person name="Keating S.E."/>
            <person name="Gamble T."/>
        </authorList>
    </citation>
    <scope>NUCLEOTIDE SEQUENCE</scope>
    <source>
        <strain evidence="1">TG3544</strain>
    </source>
</reference>
<comment type="caution">
    <text evidence="1">The sequence shown here is derived from an EMBL/GenBank/DDBJ whole genome shotgun (WGS) entry which is preliminary data.</text>
</comment>
<dbReference type="Proteomes" id="UP000827872">
    <property type="component" value="Linkage Group LG01"/>
</dbReference>
<name>A0ACB8GDX7_9SAUR</name>
<sequence>MAVNTRQELPSSSSSLAAKAAAAAVLLGSGSHCSSLPTCLSPDQRWAAVVQRRRCGSRAGCGLGPEMFKNLNKNKLTVKGMDAVTGLPAVLSGNQATE</sequence>
<gene>
    <name evidence="1" type="ORF">K3G42_032768</name>
</gene>
<protein>
    <submittedName>
        <fullName evidence="1">Uncharacterized protein</fullName>
    </submittedName>
</protein>
<proteinExistence type="predicted"/>
<organism evidence="1 2">
    <name type="scientific">Sphaerodactylus townsendi</name>
    <dbReference type="NCBI Taxonomy" id="933632"/>
    <lineage>
        <taxon>Eukaryota</taxon>
        <taxon>Metazoa</taxon>
        <taxon>Chordata</taxon>
        <taxon>Craniata</taxon>
        <taxon>Vertebrata</taxon>
        <taxon>Euteleostomi</taxon>
        <taxon>Lepidosauria</taxon>
        <taxon>Squamata</taxon>
        <taxon>Bifurcata</taxon>
        <taxon>Gekkota</taxon>
        <taxon>Sphaerodactylidae</taxon>
        <taxon>Sphaerodactylus</taxon>
    </lineage>
</organism>
<accession>A0ACB8GDX7</accession>